<dbReference type="RefSeq" id="WP_303301010.1">
    <property type="nucleotide sequence ID" value="NZ_BAABDA010000051.1"/>
</dbReference>
<gene>
    <name evidence="2" type="ORF">Q4Q40_06680</name>
</gene>
<sequence>MSKTNIPEKIKVQLWTLAGGRCEYAGCNKALWRDELTMAKMNKAYIAHIVADSAEGPRGNYLRSPLLAKSFSNLMLMCDEHHRLIDKEDVPGHTEILLIQMKKEHEKRIELLTSLIPQNKTHLVFYGSNIGNQDSALCFKSSAQAVLPNKFPNDNYGIELGITNSIIKDKEDLFWSLETENLIRQFQEKVEPIKTHNEIKSFSLFGLAPQPLLIKLGTLFTDLYDVDVFQKHREPSTWKWQSENSFTGFKLIEPENYDGIPVLNISLSATITNDRIEKLYSSKISIWTITHNKPDNDFLKSKTILSEFRKICRQFFDIAKAKHGQDNVLNVFPAMPIAASIEFGRIWMPKADMNLIIYDQNKDRDGFYKTIEIK</sequence>
<feature type="domain" description="SMODS-associated and fused to various effectors" evidence="1">
    <location>
        <begin position="182"/>
        <end position="373"/>
    </location>
</feature>
<comment type="caution">
    <text evidence="2">The sequence shown here is derived from an EMBL/GenBank/DDBJ whole genome shotgun (WGS) entry which is preliminary data.</text>
</comment>
<name>A0ABT8WL33_9FLAO</name>
<organism evidence="2 3">
    <name type="scientific">Flavivirga jejuensis</name>
    <dbReference type="NCBI Taxonomy" id="870487"/>
    <lineage>
        <taxon>Bacteria</taxon>
        <taxon>Pseudomonadati</taxon>
        <taxon>Bacteroidota</taxon>
        <taxon>Flavobacteriia</taxon>
        <taxon>Flavobacteriales</taxon>
        <taxon>Flavobacteriaceae</taxon>
        <taxon>Flavivirga</taxon>
    </lineage>
</organism>
<accession>A0ABT8WL33</accession>
<reference evidence="2" key="1">
    <citation type="submission" date="2023-07" db="EMBL/GenBank/DDBJ databases">
        <title>Two novel species in the genus Flavivirga.</title>
        <authorList>
            <person name="Kwon K."/>
        </authorList>
    </citation>
    <scope>NUCLEOTIDE SEQUENCE</scope>
    <source>
        <strain evidence="2">KACC 14158</strain>
    </source>
</reference>
<protein>
    <submittedName>
        <fullName evidence="2">SAVED domain-containing protein</fullName>
    </submittedName>
</protein>
<dbReference type="InterPro" id="IPR040836">
    <property type="entry name" value="SAVED"/>
</dbReference>
<keyword evidence="3" id="KW-1185">Reference proteome</keyword>
<dbReference type="Proteomes" id="UP001176806">
    <property type="component" value="Unassembled WGS sequence"/>
</dbReference>
<dbReference type="Pfam" id="PF18145">
    <property type="entry name" value="SAVED"/>
    <property type="match status" value="1"/>
</dbReference>
<evidence type="ECO:0000259" key="1">
    <source>
        <dbReference type="Pfam" id="PF18145"/>
    </source>
</evidence>
<evidence type="ECO:0000313" key="3">
    <source>
        <dbReference type="Proteomes" id="UP001176806"/>
    </source>
</evidence>
<dbReference type="EMBL" id="JAUOEL010000002">
    <property type="protein sequence ID" value="MDO5973866.1"/>
    <property type="molecule type" value="Genomic_DNA"/>
</dbReference>
<dbReference type="NCBIfam" id="NF033611">
    <property type="entry name" value="SAVED"/>
    <property type="match status" value="1"/>
</dbReference>
<evidence type="ECO:0000313" key="2">
    <source>
        <dbReference type="EMBL" id="MDO5973866.1"/>
    </source>
</evidence>
<proteinExistence type="predicted"/>